<evidence type="ECO:0000313" key="2">
    <source>
        <dbReference type="Proteomes" id="UP000027336"/>
    </source>
</evidence>
<dbReference type="Proteomes" id="UP000027336">
    <property type="component" value="Unassembled WGS sequence"/>
</dbReference>
<gene>
    <name evidence="1" type="ORF">O99_00374</name>
</gene>
<comment type="caution">
    <text evidence="1">The sequence shown here is derived from an EMBL/GenBank/DDBJ whole genome shotgun (WGS) entry which is preliminary data.</text>
</comment>
<keyword evidence="2" id="KW-1185">Reference proteome</keyword>
<reference evidence="1 2" key="1">
    <citation type="submission" date="2012-04" db="EMBL/GenBank/DDBJ databases">
        <title>The Genome Sequence of Bartonella rochalimae BMGH.</title>
        <authorList>
            <consortium name="The Broad Institute Genome Sequencing Platform"/>
            <consortium name="The Broad Institute Genome Sequencing Center for Infectious Disease"/>
            <person name="Feldgarden M."/>
            <person name="Kirby J."/>
            <person name="Kosoy M."/>
            <person name="Birtles R."/>
            <person name="Probert W.S."/>
            <person name="Chiaraviglio L."/>
            <person name="Walker B."/>
            <person name="Young S.K."/>
            <person name="Zeng Q."/>
            <person name="Gargeya S."/>
            <person name="Fitzgerald M."/>
            <person name="Haas B."/>
            <person name="Abouelleil A."/>
            <person name="Alvarado L."/>
            <person name="Arachchi H.M."/>
            <person name="Berlin A.M."/>
            <person name="Chapman S.B."/>
            <person name="Goldberg J."/>
            <person name="Griggs A."/>
            <person name="Gujja S."/>
            <person name="Hansen M."/>
            <person name="Howarth C."/>
            <person name="Imamovic A."/>
            <person name="Larimer J."/>
            <person name="McCowen C."/>
            <person name="Montmayeur A."/>
            <person name="Murphy C."/>
            <person name="Neiman D."/>
            <person name="Pearson M."/>
            <person name="Priest M."/>
            <person name="Roberts A."/>
            <person name="Saif S."/>
            <person name="Shea T."/>
            <person name="Sisk P."/>
            <person name="Sykes S."/>
            <person name="Wortman J."/>
            <person name="Nusbaum C."/>
            <person name="Birren B."/>
        </authorList>
    </citation>
    <scope>NUCLEOTIDE SEQUENCE [LARGE SCALE GENOMIC DNA]</scope>
    <source>
        <strain evidence="1 2">ATCC BAA-1498</strain>
    </source>
</reference>
<organism evidence="1 2">
    <name type="scientific">Bartonella rochalimae ATCC BAA-1498</name>
    <dbReference type="NCBI Taxonomy" id="685782"/>
    <lineage>
        <taxon>Bacteria</taxon>
        <taxon>Pseudomonadati</taxon>
        <taxon>Pseudomonadota</taxon>
        <taxon>Alphaproteobacteria</taxon>
        <taxon>Hyphomicrobiales</taxon>
        <taxon>Bartonellaceae</taxon>
        <taxon>Bartonella</taxon>
    </lineage>
</organism>
<dbReference type="AlphaFoldDB" id="A0A067WLZ8"/>
<sequence length="32" mass="3746">MTESIENHLEKFNTIILEVLQPVTNCNSITKW</sequence>
<evidence type="ECO:0000313" key="1">
    <source>
        <dbReference type="EMBL" id="KEC56952.1"/>
    </source>
</evidence>
<accession>A0A067WLZ8</accession>
<dbReference type="HOGENOM" id="CLU_3388212_0_0_5"/>
<proteinExistence type="predicted"/>
<protein>
    <submittedName>
        <fullName evidence="1">Uncharacterized protein</fullName>
    </submittedName>
</protein>
<dbReference type="EMBL" id="AHPK01000002">
    <property type="protein sequence ID" value="KEC56952.1"/>
    <property type="molecule type" value="Genomic_DNA"/>
</dbReference>
<name>A0A067WLZ8_9HYPH</name>